<gene>
    <name evidence="1" type="ORF">FSB_LOCUS27676</name>
</gene>
<evidence type="ECO:0000313" key="1">
    <source>
        <dbReference type="EMBL" id="SPC99794.1"/>
    </source>
</evidence>
<protein>
    <recommendedName>
        <fullName evidence="2">DUF946 domain-containing protein</fullName>
    </recommendedName>
</protein>
<dbReference type="PANTHER" id="PTHR48152:SF3">
    <property type="entry name" value="DUF946 FAMILY PROTEIN (DUF946)"/>
    <property type="match status" value="1"/>
</dbReference>
<dbReference type="InterPro" id="IPR009291">
    <property type="entry name" value="Vps62"/>
</dbReference>
<dbReference type="AlphaFoldDB" id="A0A2N9GKN3"/>
<name>A0A2N9GKN3_FAGSY</name>
<proteinExistence type="predicted"/>
<organism evidence="1">
    <name type="scientific">Fagus sylvatica</name>
    <name type="common">Beechnut</name>
    <dbReference type="NCBI Taxonomy" id="28930"/>
    <lineage>
        <taxon>Eukaryota</taxon>
        <taxon>Viridiplantae</taxon>
        <taxon>Streptophyta</taxon>
        <taxon>Embryophyta</taxon>
        <taxon>Tracheophyta</taxon>
        <taxon>Spermatophyta</taxon>
        <taxon>Magnoliopsida</taxon>
        <taxon>eudicotyledons</taxon>
        <taxon>Gunneridae</taxon>
        <taxon>Pentapetalae</taxon>
        <taxon>rosids</taxon>
        <taxon>fabids</taxon>
        <taxon>Fagales</taxon>
        <taxon>Fagaceae</taxon>
        <taxon>Fagus</taxon>
    </lineage>
</organism>
<dbReference type="Pfam" id="PF06101">
    <property type="entry name" value="Vps62"/>
    <property type="match status" value="1"/>
</dbReference>
<dbReference type="PANTHER" id="PTHR48152">
    <property type="entry name" value="F1C9.34 PROTEIN"/>
    <property type="match status" value="1"/>
</dbReference>
<accession>A0A2N9GKN3</accession>
<reference evidence="1" key="1">
    <citation type="submission" date="2018-02" db="EMBL/GenBank/DDBJ databases">
        <authorList>
            <person name="Cohen D.B."/>
            <person name="Kent A.D."/>
        </authorList>
    </citation>
    <scope>NUCLEOTIDE SEQUENCE</scope>
</reference>
<dbReference type="EMBL" id="OIVN01002009">
    <property type="protein sequence ID" value="SPC99794.1"/>
    <property type="molecule type" value="Genomic_DNA"/>
</dbReference>
<evidence type="ECO:0008006" key="2">
    <source>
        <dbReference type="Google" id="ProtNLM"/>
    </source>
</evidence>
<sequence>MNRSLIVLGTSSLQRSHFQATGKLQANNKPFFGWVLVAKDDSGGALKKPLDYTLVWSSESLKIKQDGNGYIWLPTPPDGYKAIGHVVTNSPDKPSLDKIRCVRSDLTDQCEAHKWTWGPGNTSDANGFNVYSLRPSNRGIQAMGVSVGTFGAQIGGVVSPLSNIACLKNAKSNLSLSWFFVNGALLYKKGEESKPVAIEPTGSNLPQGGSNDGAYWLDLPIDEGAKERVMKGDLGNSQVCVHIKPMLGATFTDIAIWVFYPFNGPAKAKVKLVNVPLGKIGEHVGDWEHVTLRVSNFNGELQRVYFSEHSGGTWVDASELEFQNGNKVVAYASLHGHAFYSKPGLVLQGSGGIGISNDTEKSKLVMDTGVNYSLVSAEYLHEDCMPKEGLHSDPPMS</sequence>